<dbReference type="InterPro" id="IPR027417">
    <property type="entry name" value="P-loop_NTPase"/>
</dbReference>
<dbReference type="Proteomes" id="UP000662572">
    <property type="component" value="Unassembled WGS sequence"/>
</dbReference>
<reference evidence="1" key="2">
    <citation type="submission" date="2020-09" db="EMBL/GenBank/DDBJ databases">
        <authorList>
            <person name="Sun Q."/>
            <person name="Kim S."/>
        </authorList>
    </citation>
    <scope>NUCLEOTIDE SEQUENCE</scope>
    <source>
        <strain evidence="1">KCTC 32296</strain>
    </source>
</reference>
<dbReference type="RefSeq" id="WP_189485239.1">
    <property type="nucleotide sequence ID" value="NZ_BMZB01000001.1"/>
</dbReference>
<keyword evidence="2" id="KW-1185">Reference proteome</keyword>
<dbReference type="GO" id="GO:0016301">
    <property type="term" value="F:kinase activity"/>
    <property type="evidence" value="ECO:0007669"/>
    <property type="project" value="UniProtKB-KW"/>
</dbReference>
<evidence type="ECO:0000313" key="2">
    <source>
        <dbReference type="Proteomes" id="UP000662572"/>
    </source>
</evidence>
<keyword evidence="1" id="KW-0808">Transferase</keyword>
<dbReference type="SUPFAM" id="SSF52540">
    <property type="entry name" value="P-loop containing nucleoside triphosphate hydrolases"/>
    <property type="match status" value="1"/>
</dbReference>
<organism evidence="1 2">
    <name type="scientific">Asticcacaulis endophyticus</name>
    <dbReference type="NCBI Taxonomy" id="1395890"/>
    <lineage>
        <taxon>Bacteria</taxon>
        <taxon>Pseudomonadati</taxon>
        <taxon>Pseudomonadota</taxon>
        <taxon>Alphaproteobacteria</taxon>
        <taxon>Caulobacterales</taxon>
        <taxon>Caulobacteraceae</taxon>
        <taxon>Asticcacaulis</taxon>
    </lineage>
</organism>
<proteinExistence type="predicted"/>
<comment type="caution">
    <text evidence="1">The sequence shown here is derived from an EMBL/GenBank/DDBJ whole genome shotgun (WGS) entry which is preliminary data.</text>
</comment>
<reference evidence="1" key="1">
    <citation type="journal article" date="2014" name="Int. J. Syst. Evol. Microbiol.">
        <title>Complete genome sequence of Corynebacterium casei LMG S-19264T (=DSM 44701T), isolated from a smear-ripened cheese.</title>
        <authorList>
            <consortium name="US DOE Joint Genome Institute (JGI-PGF)"/>
            <person name="Walter F."/>
            <person name="Albersmeier A."/>
            <person name="Kalinowski J."/>
            <person name="Ruckert C."/>
        </authorList>
    </citation>
    <scope>NUCLEOTIDE SEQUENCE</scope>
    <source>
        <strain evidence="1">KCTC 32296</strain>
    </source>
</reference>
<evidence type="ECO:0000313" key="1">
    <source>
        <dbReference type="EMBL" id="GGZ26457.1"/>
    </source>
</evidence>
<name>A0A918PXE6_9CAUL</name>
<gene>
    <name evidence="1" type="ORF">GCM10011273_09990</name>
</gene>
<dbReference type="EMBL" id="BMZB01000001">
    <property type="protein sequence ID" value="GGZ26457.1"/>
    <property type="molecule type" value="Genomic_DNA"/>
</dbReference>
<dbReference type="AlphaFoldDB" id="A0A918PXE6"/>
<dbReference type="PROSITE" id="PS51257">
    <property type="entry name" value="PROKAR_LIPOPROTEIN"/>
    <property type="match status" value="1"/>
</dbReference>
<keyword evidence="1" id="KW-0418">Kinase</keyword>
<sequence length="276" mass="30912">MTKAADTVYSALQRWRVDAAKPLIVGICGAQGCGKSTLAAEVRQRLEDEGVRVAVLSLDDLYLSRQRRSDIAVRYHPLFATRGVPMTHDAPLGERLLENLKAGRATLLPRFDKAVDQPHPSQAWTPVTGPVDVVLFEGWCVGAISQAYDDLIDPVNGFETENDPDGIWRRYVNQALMGSYARLFGYIDRLVLLAAPDFEVVTRWRTEQEHDLKQRLAKEGRTGEHVMSDDEVAAFVLAYERLTRHILSEMPARADLVLKLDTDRRVTAAISGEDNR</sequence>
<dbReference type="Gene3D" id="3.40.50.300">
    <property type="entry name" value="P-loop containing nucleotide triphosphate hydrolases"/>
    <property type="match status" value="1"/>
</dbReference>
<accession>A0A918PXE6</accession>
<dbReference type="Pfam" id="PF03308">
    <property type="entry name" value="MeaB"/>
    <property type="match status" value="1"/>
</dbReference>
<protein>
    <submittedName>
        <fullName evidence="1">Kinase</fullName>
    </submittedName>
</protein>
<dbReference type="PANTHER" id="PTHR10285">
    <property type="entry name" value="URIDINE KINASE"/>
    <property type="match status" value="1"/>
</dbReference>